<organism evidence="1 2">
    <name type="scientific">Dyadobacter jejuensis</name>
    <dbReference type="NCBI Taxonomy" id="1082580"/>
    <lineage>
        <taxon>Bacteria</taxon>
        <taxon>Pseudomonadati</taxon>
        <taxon>Bacteroidota</taxon>
        <taxon>Cytophagia</taxon>
        <taxon>Cytophagales</taxon>
        <taxon>Spirosomataceae</taxon>
        <taxon>Dyadobacter</taxon>
    </lineage>
</organism>
<comment type="caution">
    <text evidence="1">The sequence shown here is derived from an EMBL/GenBank/DDBJ whole genome shotgun (WGS) entry which is preliminary data.</text>
</comment>
<dbReference type="AlphaFoldDB" id="A0A316A674"/>
<accession>A0A316A674</accession>
<protein>
    <submittedName>
        <fullName evidence="1">Uncharacterized protein</fullName>
    </submittedName>
</protein>
<reference evidence="1 2" key="1">
    <citation type="submission" date="2018-03" db="EMBL/GenBank/DDBJ databases">
        <title>Genomic Encyclopedia of Archaeal and Bacterial Type Strains, Phase II (KMG-II): from individual species to whole genera.</title>
        <authorList>
            <person name="Goeker M."/>
        </authorList>
    </citation>
    <scope>NUCLEOTIDE SEQUENCE [LARGE SCALE GENOMIC DNA]</scope>
    <source>
        <strain evidence="1 2">DSM 100346</strain>
    </source>
</reference>
<keyword evidence="2" id="KW-1185">Reference proteome</keyword>
<dbReference type="Proteomes" id="UP000245880">
    <property type="component" value="Unassembled WGS sequence"/>
</dbReference>
<dbReference type="RefSeq" id="WP_109678413.1">
    <property type="nucleotide sequence ID" value="NZ_QGDT01000033.1"/>
</dbReference>
<evidence type="ECO:0000313" key="2">
    <source>
        <dbReference type="Proteomes" id="UP000245880"/>
    </source>
</evidence>
<sequence>MTNTSEILKPAIVDNYKKLRETFKSDSYYAIQIIIRRLDVISLFFWNSKHLNEEQVNESREFFTFGWAPLIRLFFNTHDFDKPHQFIQTSDYDYTWADSVILQSGRLAFCQQLLDYEKGNLLKFIQVKENEFEIEYLREKIGHAYFERKSVEFYRDEIVERIIKDKKTKNKLSGDEIKTKLQEIIKNPYGKFISYNTSEEIDEYYNEKGHHHVLRIQGYEDFDTKDKFGSIEYWKYVDLIELHCGVAIMHRDACIELTKMNPQVDMHNILTYMYFKDSTVKIYANYLGVSESEIEQILSCVTLNKDNFIHHLEIPAPAPPMYFQVSENQLIRSVAGCLGNPFRFLNIELKRKFKRDYDIAVNNRESRFRRDLFLFFPQERIIKIPREINISFRGMRTDIDAVAFDTETKTLGLFQLKWQDPFVHSMKERYSRISNLFPKANEWIEKMKFWLSNTDNKTILNSLQISRSHPTADEINEICVFIIGRNDVHFTGVKLDNRVAWGSWHQIIESQARVETKFDDPIKEMFVKLISFMPDHRADREEMPERQDFDVTVGNYKVFYKNKNETAE</sequence>
<evidence type="ECO:0000313" key="1">
    <source>
        <dbReference type="EMBL" id="PWJ52738.1"/>
    </source>
</evidence>
<proteinExistence type="predicted"/>
<dbReference type="OrthoDB" id="7596486at2"/>
<dbReference type="EMBL" id="QGDT01000033">
    <property type="protein sequence ID" value="PWJ52738.1"/>
    <property type="molecule type" value="Genomic_DNA"/>
</dbReference>
<gene>
    <name evidence="1" type="ORF">CLV98_1332</name>
</gene>
<name>A0A316A674_9BACT</name>